<protein>
    <recommendedName>
        <fullName evidence="2 15">ATP-dependent DNA helicase RecG</fullName>
        <ecNumber evidence="13 15">5.6.2.4</ecNumber>
    </recommendedName>
</protein>
<accession>A0A1F7XM80</accession>
<dbReference type="InterPro" id="IPR014001">
    <property type="entry name" value="Helicase_ATP-bd"/>
</dbReference>
<evidence type="ECO:0000313" key="18">
    <source>
        <dbReference type="EMBL" id="OGM15395.1"/>
    </source>
</evidence>
<dbReference type="InterPro" id="IPR012340">
    <property type="entry name" value="NA-bd_OB-fold"/>
</dbReference>
<dbReference type="AlphaFoldDB" id="A0A1F7XM80"/>
<feature type="domain" description="Helicase C-terminal" evidence="17">
    <location>
        <begin position="464"/>
        <end position="612"/>
    </location>
</feature>
<comment type="function">
    <text evidence="15">Plays a critical role in recombination and DNA repair. Helps process Holliday junction intermediates to mature products by catalyzing branch migration. Has replication fork regression activity, unwinds stalled or blocked replication forks to make a HJ that can be resolved. Has a DNA unwinding activity characteristic of a DNA helicase with 3'-5' polarity.</text>
</comment>
<evidence type="ECO:0000256" key="4">
    <source>
        <dbReference type="ARBA" id="ARBA00022763"/>
    </source>
</evidence>
<dbReference type="GO" id="GO:0005524">
    <property type="term" value="F:ATP binding"/>
    <property type="evidence" value="ECO:0007669"/>
    <property type="project" value="UniProtKB-KW"/>
</dbReference>
<dbReference type="InterPro" id="IPR045562">
    <property type="entry name" value="RecG_dom3_C"/>
</dbReference>
<keyword evidence="5 15" id="KW-0378">Hydrolase</keyword>
<comment type="catalytic activity">
    <reaction evidence="14 15">
        <text>ATP + H2O = ADP + phosphate + H(+)</text>
        <dbReference type="Rhea" id="RHEA:13065"/>
        <dbReference type="ChEBI" id="CHEBI:15377"/>
        <dbReference type="ChEBI" id="CHEBI:15378"/>
        <dbReference type="ChEBI" id="CHEBI:30616"/>
        <dbReference type="ChEBI" id="CHEBI:43474"/>
        <dbReference type="ChEBI" id="CHEBI:456216"/>
        <dbReference type="EC" id="5.6.2.4"/>
    </reaction>
</comment>
<dbReference type="NCBIfam" id="TIGR00643">
    <property type="entry name" value="recG"/>
    <property type="match status" value="1"/>
</dbReference>
<comment type="caution">
    <text evidence="18">The sequence shown here is derived from an EMBL/GenBank/DDBJ whole genome shotgun (WGS) entry which is preliminary data.</text>
</comment>
<comment type="catalytic activity">
    <reaction evidence="12 15">
        <text>Couples ATP hydrolysis with the unwinding of duplex DNA by translocating in the 3'-5' direction.</text>
        <dbReference type="EC" id="5.6.2.4"/>
    </reaction>
</comment>
<evidence type="ECO:0000256" key="10">
    <source>
        <dbReference type="ARBA" id="ARBA00023204"/>
    </source>
</evidence>
<evidence type="ECO:0000256" key="1">
    <source>
        <dbReference type="ARBA" id="ARBA00007504"/>
    </source>
</evidence>
<dbReference type="EMBL" id="MGFX01000006">
    <property type="protein sequence ID" value="OGM15395.1"/>
    <property type="molecule type" value="Genomic_DNA"/>
</dbReference>
<gene>
    <name evidence="18" type="ORF">A2V97_02070</name>
</gene>
<dbReference type="Proteomes" id="UP000177382">
    <property type="component" value="Unassembled WGS sequence"/>
</dbReference>
<evidence type="ECO:0000256" key="12">
    <source>
        <dbReference type="ARBA" id="ARBA00034617"/>
    </source>
</evidence>
<dbReference type="Pfam" id="PF17191">
    <property type="entry name" value="RecG_wedge"/>
    <property type="match status" value="1"/>
</dbReference>
<evidence type="ECO:0000259" key="16">
    <source>
        <dbReference type="PROSITE" id="PS51192"/>
    </source>
</evidence>
<dbReference type="SMART" id="SM00490">
    <property type="entry name" value="HELICc"/>
    <property type="match status" value="1"/>
</dbReference>
<dbReference type="InterPro" id="IPR033454">
    <property type="entry name" value="RecG_wedge"/>
</dbReference>
<dbReference type="PROSITE" id="PS51194">
    <property type="entry name" value="HELICASE_CTER"/>
    <property type="match status" value="1"/>
</dbReference>
<keyword evidence="6 15" id="KW-0347">Helicase</keyword>
<evidence type="ECO:0000256" key="13">
    <source>
        <dbReference type="ARBA" id="ARBA00034808"/>
    </source>
</evidence>
<feature type="domain" description="Helicase ATP-binding" evidence="16">
    <location>
        <begin position="274"/>
        <end position="430"/>
    </location>
</feature>
<evidence type="ECO:0000256" key="2">
    <source>
        <dbReference type="ARBA" id="ARBA00017846"/>
    </source>
</evidence>
<keyword evidence="10 15" id="KW-0234">DNA repair</keyword>
<dbReference type="Pfam" id="PF00271">
    <property type="entry name" value="Helicase_C"/>
    <property type="match status" value="1"/>
</dbReference>
<dbReference type="SUPFAM" id="SSF52540">
    <property type="entry name" value="P-loop containing nucleoside triphosphate hydrolases"/>
    <property type="match status" value="2"/>
</dbReference>
<keyword evidence="11" id="KW-0413">Isomerase</keyword>
<dbReference type="GO" id="GO:0003677">
    <property type="term" value="F:DNA binding"/>
    <property type="evidence" value="ECO:0007669"/>
    <property type="project" value="UniProtKB-KW"/>
</dbReference>
<dbReference type="GO" id="GO:0006281">
    <property type="term" value="P:DNA repair"/>
    <property type="evidence" value="ECO:0007669"/>
    <property type="project" value="UniProtKB-UniRule"/>
</dbReference>
<dbReference type="Pfam" id="PF00270">
    <property type="entry name" value="DEAD"/>
    <property type="match status" value="1"/>
</dbReference>
<reference evidence="18 19" key="1">
    <citation type="journal article" date="2016" name="Nat. Commun.">
        <title>Thousands of microbial genomes shed light on interconnected biogeochemical processes in an aquifer system.</title>
        <authorList>
            <person name="Anantharaman K."/>
            <person name="Brown C.T."/>
            <person name="Hug L.A."/>
            <person name="Sharon I."/>
            <person name="Castelle C.J."/>
            <person name="Probst A.J."/>
            <person name="Thomas B.C."/>
            <person name="Singh A."/>
            <person name="Wilkins M.J."/>
            <person name="Karaoz U."/>
            <person name="Brodie E.L."/>
            <person name="Williams K.H."/>
            <person name="Hubbard S.S."/>
            <person name="Banfield J.F."/>
        </authorList>
    </citation>
    <scope>NUCLEOTIDE SEQUENCE [LARGE SCALE GENOMIC DNA]</scope>
</reference>
<sequence>MKLTSAIISLPSVGPAYTRRLEKLEIFTIEDLLLHVPFRYLDFRNTKKISSLIPDELATVGGEIISIKNIYTKWGRKLQLAKVQDRTGTIDVVWFNQPFLVKNLPEGTMVLLAGKIGWFSRKKTLISPEYEIAKTAPGVHTGRLIPIYHETAGVSSKWLRTKIALAYPLIKQGFEEFLPQKLLNSFGFLSLAQSIEAVHFPKSLEDAQKGKLRLSFNELLFLQLSSLYRKEEWLKNEAAYKLIVDQKEVEAFASSLPFTLTSSQTKATEEILQDLTNDFPMNRILEGDVGSGKTVVAALASFVSFSNGYQSVFMAPTQILAQQHYETLSKLFSPYKVRVTLVTSEGIKKDIGKTDVFVGTHALIHRKVDFDKVALVVIDEQHRFGVEQRAHLIRKVGSRKISPHVLTMTATPIPRTVALTVYGDLDLSALRELPIGRKKITTWIVPLKKREAAYGWMEEKILKDKVQAFVICPLIEESQVETFVQVKAATKEFDNLQKLMPKVKLGLIHGKMSLKDKNLAIENFTRNFTQVLVATPVVEVGIDIPNAAVMVIEGAERFGLAQLHQLRGRVGRSFQKSYCLIFAQNTGRNVATRLNALTRPLSGFELAELDLKLRGPGEVFGVKQSGFLNLKIASWQDSKLIKKAKEVALAISQNPNDYPELTKMLKDKGIAPN</sequence>
<dbReference type="EC" id="5.6.2.4" evidence="13 15"/>
<dbReference type="InterPro" id="IPR004609">
    <property type="entry name" value="ATP-dep_DNA_helicase_RecG"/>
</dbReference>
<dbReference type="Gene3D" id="3.40.50.300">
    <property type="entry name" value="P-loop containing nucleotide triphosphate hydrolases"/>
    <property type="match status" value="2"/>
</dbReference>
<dbReference type="Gene3D" id="2.40.50.140">
    <property type="entry name" value="Nucleic acid-binding proteins"/>
    <property type="match status" value="1"/>
</dbReference>
<dbReference type="GO" id="GO:0006310">
    <property type="term" value="P:DNA recombination"/>
    <property type="evidence" value="ECO:0007669"/>
    <property type="project" value="UniProtKB-UniRule"/>
</dbReference>
<evidence type="ECO:0000256" key="5">
    <source>
        <dbReference type="ARBA" id="ARBA00022801"/>
    </source>
</evidence>
<comment type="similarity">
    <text evidence="1 15">Belongs to the helicase family. RecG subfamily.</text>
</comment>
<evidence type="ECO:0000256" key="7">
    <source>
        <dbReference type="ARBA" id="ARBA00022840"/>
    </source>
</evidence>
<dbReference type="SUPFAM" id="SSF50249">
    <property type="entry name" value="Nucleic acid-binding proteins"/>
    <property type="match status" value="1"/>
</dbReference>
<evidence type="ECO:0000256" key="15">
    <source>
        <dbReference type="RuleBase" id="RU363016"/>
    </source>
</evidence>
<dbReference type="Pfam" id="PF19833">
    <property type="entry name" value="RecG_dom3_C"/>
    <property type="match status" value="1"/>
</dbReference>
<dbReference type="PROSITE" id="PS51192">
    <property type="entry name" value="HELICASE_ATP_BIND_1"/>
    <property type="match status" value="1"/>
</dbReference>
<keyword evidence="3 15" id="KW-0547">Nucleotide-binding</keyword>
<evidence type="ECO:0000256" key="8">
    <source>
        <dbReference type="ARBA" id="ARBA00023125"/>
    </source>
</evidence>
<evidence type="ECO:0000313" key="19">
    <source>
        <dbReference type="Proteomes" id="UP000177382"/>
    </source>
</evidence>
<evidence type="ECO:0000256" key="9">
    <source>
        <dbReference type="ARBA" id="ARBA00023172"/>
    </source>
</evidence>
<dbReference type="NCBIfam" id="NF008168">
    <property type="entry name" value="PRK10917.2-2"/>
    <property type="match status" value="1"/>
</dbReference>
<dbReference type="InterPro" id="IPR027417">
    <property type="entry name" value="P-loop_NTPase"/>
</dbReference>
<evidence type="ECO:0000256" key="14">
    <source>
        <dbReference type="ARBA" id="ARBA00048988"/>
    </source>
</evidence>
<keyword evidence="8" id="KW-0238">DNA-binding</keyword>
<dbReference type="InterPro" id="IPR001650">
    <property type="entry name" value="Helicase_C-like"/>
</dbReference>
<dbReference type="GO" id="GO:0043138">
    <property type="term" value="F:3'-5' DNA helicase activity"/>
    <property type="evidence" value="ECO:0007669"/>
    <property type="project" value="UniProtKB-EC"/>
</dbReference>
<name>A0A1F7XM80_9BACT</name>
<dbReference type="CDD" id="cd04488">
    <property type="entry name" value="RecG_wedge_OBF"/>
    <property type="match status" value="1"/>
</dbReference>
<dbReference type="PANTHER" id="PTHR47964:SF1">
    <property type="entry name" value="ATP-DEPENDENT DNA HELICASE HOMOLOG RECG, CHLOROPLASTIC"/>
    <property type="match status" value="1"/>
</dbReference>
<dbReference type="GO" id="GO:0016887">
    <property type="term" value="F:ATP hydrolysis activity"/>
    <property type="evidence" value="ECO:0007669"/>
    <property type="project" value="RHEA"/>
</dbReference>
<dbReference type="STRING" id="1802485.A2V97_02070"/>
<dbReference type="PANTHER" id="PTHR47964">
    <property type="entry name" value="ATP-DEPENDENT DNA HELICASE HOMOLOG RECG, CHLOROPLASTIC"/>
    <property type="match status" value="1"/>
</dbReference>
<evidence type="ECO:0000256" key="11">
    <source>
        <dbReference type="ARBA" id="ARBA00023235"/>
    </source>
</evidence>
<evidence type="ECO:0000256" key="6">
    <source>
        <dbReference type="ARBA" id="ARBA00022806"/>
    </source>
</evidence>
<evidence type="ECO:0000256" key="3">
    <source>
        <dbReference type="ARBA" id="ARBA00022741"/>
    </source>
</evidence>
<keyword evidence="4 15" id="KW-0227">DNA damage</keyword>
<evidence type="ECO:0000259" key="17">
    <source>
        <dbReference type="PROSITE" id="PS51194"/>
    </source>
</evidence>
<dbReference type="InterPro" id="IPR011545">
    <property type="entry name" value="DEAD/DEAH_box_helicase_dom"/>
</dbReference>
<organism evidence="18 19">
    <name type="scientific">Candidatus Woesebacteria bacterium RBG_16_42_24</name>
    <dbReference type="NCBI Taxonomy" id="1802485"/>
    <lineage>
        <taxon>Bacteria</taxon>
        <taxon>Candidatus Woeseibacteriota</taxon>
    </lineage>
</organism>
<dbReference type="InterPro" id="IPR047112">
    <property type="entry name" value="RecG/Mfd"/>
</dbReference>
<keyword evidence="9 15" id="KW-0233">DNA recombination</keyword>
<proteinExistence type="inferred from homology"/>
<dbReference type="SMART" id="SM00487">
    <property type="entry name" value="DEXDc"/>
    <property type="match status" value="1"/>
</dbReference>
<keyword evidence="7 15" id="KW-0067">ATP-binding</keyword>